<evidence type="ECO:0000313" key="2">
    <source>
        <dbReference type="Proteomes" id="UP001194468"/>
    </source>
</evidence>
<accession>A0AAD4BUR0</accession>
<dbReference type="PANTHER" id="PTHR35871:SF1">
    <property type="entry name" value="CXC1-LIKE CYSTEINE CLUSTER ASSOCIATED WITH KDZ TRANSPOSASES DOMAIN-CONTAINING PROTEIN"/>
    <property type="match status" value="1"/>
</dbReference>
<dbReference type="Proteomes" id="UP001194468">
    <property type="component" value="Unassembled WGS sequence"/>
</dbReference>
<keyword evidence="2" id="KW-1185">Reference proteome</keyword>
<dbReference type="InterPro" id="IPR036397">
    <property type="entry name" value="RNaseH_sf"/>
</dbReference>
<sequence length="479" mass="54676">MPQQKLSCIDDKSLAVELKLPLKSLGKWIRVQDVVDYLSIPENLAHLQFTKPISLRTAQQWMDKLSYRWKKEPTGQYFDSHEHDNVVCYHQNVFIPAWNDYQQQMQKWKEDDIAVEDSKTINSAGHRVVMWFHDESTFYANDQRKQRWVHKSKGALPQPKREGASLMVAHFVSADYGWLCSPGDLEESAIVLFKAGKSRDGYFTNDNIVAHARQAMDILEKHYSNEDHVLVFDNATTHLKRADDALAACQMPKGPSAIWAISKVSCDNKGNLILGDNGQPVKEKVRMSDEHLSDGTPQSLYFPEGHEKAGWFKGMAQILSECGYGNASRLKTECKDFKCPANTVDCCCHRLLYTQPDFTNVESLLEITCCRRGFDVIFLPKFHFRFADECWGYVKQIYQMKDCLSSEADLERNVKNLLNAVPVLSMWRFVDAYNKGLSGAQAAWAIKKYCGHRILPDSIMHQFDAAAPATHSLNFPLPH</sequence>
<gene>
    <name evidence="1" type="ORF">L210DRAFT_3612225</name>
</gene>
<comment type="caution">
    <text evidence="1">The sequence shown here is derived from an EMBL/GenBank/DDBJ whole genome shotgun (WGS) entry which is preliminary data.</text>
</comment>
<dbReference type="GO" id="GO:0003676">
    <property type="term" value="F:nucleic acid binding"/>
    <property type="evidence" value="ECO:0007669"/>
    <property type="project" value="InterPro"/>
</dbReference>
<reference evidence="1" key="2">
    <citation type="journal article" date="2020" name="Nat. Commun.">
        <title>Large-scale genome sequencing of mycorrhizal fungi provides insights into the early evolution of symbiotic traits.</title>
        <authorList>
            <person name="Miyauchi S."/>
            <person name="Kiss E."/>
            <person name="Kuo A."/>
            <person name="Drula E."/>
            <person name="Kohler A."/>
            <person name="Sanchez-Garcia M."/>
            <person name="Morin E."/>
            <person name="Andreopoulos B."/>
            <person name="Barry K.W."/>
            <person name="Bonito G."/>
            <person name="Buee M."/>
            <person name="Carver A."/>
            <person name="Chen C."/>
            <person name="Cichocki N."/>
            <person name="Clum A."/>
            <person name="Culley D."/>
            <person name="Crous P.W."/>
            <person name="Fauchery L."/>
            <person name="Girlanda M."/>
            <person name="Hayes R.D."/>
            <person name="Keri Z."/>
            <person name="LaButti K."/>
            <person name="Lipzen A."/>
            <person name="Lombard V."/>
            <person name="Magnuson J."/>
            <person name="Maillard F."/>
            <person name="Murat C."/>
            <person name="Nolan M."/>
            <person name="Ohm R.A."/>
            <person name="Pangilinan J."/>
            <person name="Pereira M.F."/>
            <person name="Perotto S."/>
            <person name="Peter M."/>
            <person name="Pfister S."/>
            <person name="Riley R."/>
            <person name="Sitrit Y."/>
            <person name="Stielow J.B."/>
            <person name="Szollosi G."/>
            <person name="Zifcakova L."/>
            <person name="Stursova M."/>
            <person name="Spatafora J.W."/>
            <person name="Tedersoo L."/>
            <person name="Vaario L.M."/>
            <person name="Yamada A."/>
            <person name="Yan M."/>
            <person name="Wang P."/>
            <person name="Xu J."/>
            <person name="Bruns T."/>
            <person name="Baldrian P."/>
            <person name="Vilgalys R."/>
            <person name="Dunand C."/>
            <person name="Henrissat B."/>
            <person name="Grigoriev I.V."/>
            <person name="Hibbett D."/>
            <person name="Nagy L.G."/>
            <person name="Martin F.M."/>
        </authorList>
    </citation>
    <scope>NUCLEOTIDE SEQUENCE</scope>
    <source>
        <strain evidence="1">BED1</strain>
    </source>
</reference>
<evidence type="ECO:0000313" key="1">
    <source>
        <dbReference type="EMBL" id="KAF8440204.1"/>
    </source>
</evidence>
<dbReference type="AlphaFoldDB" id="A0AAD4BUR0"/>
<reference evidence="1" key="1">
    <citation type="submission" date="2019-10" db="EMBL/GenBank/DDBJ databases">
        <authorList>
            <consortium name="DOE Joint Genome Institute"/>
            <person name="Kuo A."/>
            <person name="Miyauchi S."/>
            <person name="Kiss E."/>
            <person name="Drula E."/>
            <person name="Kohler A."/>
            <person name="Sanchez-Garcia M."/>
            <person name="Andreopoulos B."/>
            <person name="Barry K.W."/>
            <person name="Bonito G."/>
            <person name="Buee M."/>
            <person name="Carver A."/>
            <person name="Chen C."/>
            <person name="Cichocki N."/>
            <person name="Clum A."/>
            <person name="Culley D."/>
            <person name="Crous P.W."/>
            <person name="Fauchery L."/>
            <person name="Girlanda M."/>
            <person name="Hayes R."/>
            <person name="Keri Z."/>
            <person name="LaButti K."/>
            <person name="Lipzen A."/>
            <person name="Lombard V."/>
            <person name="Magnuson J."/>
            <person name="Maillard F."/>
            <person name="Morin E."/>
            <person name="Murat C."/>
            <person name="Nolan M."/>
            <person name="Ohm R."/>
            <person name="Pangilinan J."/>
            <person name="Pereira M."/>
            <person name="Perotto S."/>
            <person name="Peter M."/>
            <person name="Riley R."/>
            <person name="Sitrit Y."/>
            <person name="Stielow B."/>
            <person name="Szollosi G."/>
            <person name="Zifcakova L."/>
            <person name="Stursova M."/>
            <person name="Spatafora J.W."/>
            <person name="Tedersoo L."/>
            <person name="Vaario L.-M."/>
            <person name="Yamada A."/>
            <person name="Yan M."/>
            <person name="Wang P."/>
            <person name="Xu J."/>
            <person name="Bruns T."/>
            <person name="Baldrian P."/>
            <person name="Vilgalys R."/>
            <person name="Henrissat B."/>
            <person name="Grigoriev I.V."/>
            <person name="Hibbett D."/>
            <person name="Nagy L.G."/>
            <person name="Martin F.M."/>
        </authorList>
    </citation>
    <scope>NUCLEOTIDE SEQUENCE</scope>
    <source>
        <strain evidence="1">BED1</strain>
    </source>
</reference>
<dbReference type="PANTHER" id="PTHR35871">
    <property type="entry name" value="EXPRESSED PROTEIN"/>
    <property type="match status" value="1"/>
</dbReference>
<dbReference type="Gene3D" id="3.30.420.10">
    <property type="entry name" value="Ribonuclease H-like superfamily/Ribonuclease H"/>
    <property type="match status" value="1"/>
</dbReference>
<name>A0AAD4BUR0_BOLED</name>
<organism evidence="1 2">
    <name type="scientific">Boletus edulis BED1</name>
    <dbReference type="NCBI Taxonomy" id="1328754"/>
    <lineage>
        <taxon>Eukaryota</taxon>
        <taxon>Fungi</taxon>
        <taxon>Dikarya</taxon>
        <taxon>Basidiomycota</taxon>
        <taxon>Agaricomycotina</taxon>
        <taxon>Agaricomycetes</taxon>
        <taxon>Agaricomycetidae</taxon>
        <taxon>Boletales</taxon>
        <taxon>Boletineae</taxon>
        <taxon>Boletaceae</taxon>
        <taxon>Boletoideae</taxon>
        <taxon>Boletus</taxon>
    </lineage>
</organism>
<dbReference type="EMBL" id="WHUW01000012">
    <property type="protein sequence ID" value="KAF8440204.1"/>
    <property type="molecule type" value="Genomic_DNA"/>
</dbReference>
<proteinExistence type="predicted"/>
<protein>
    <submittedName>
        <fullName evidence="1">Uncharacterized protein</fullName>
    </submittedName>
</protein>